<dbReference type="WBParaSite" id="NBR_0001701701-mRNA-1">
    <property type="protein sequence ID" value="NBR_0001701701-mRNA-1"/>
    <property type="gene ID" value="NBR_0001701701"/>
</dbReference>
<dbReference type="OMA" id="YYYQCEN"/>
<dbReference type="InterPro" id="IPR031424">
    <property type="entry name" value="QVR-like"/>
</dbReference>
<dbReference type="AlphaFoldDB" id="A0A0N4YJ89"/>
<keyword evidence="2" id="KW-0325">Glycoprotein</keyword>
<dbReference type="GO" id="GO:0030431">
    <property type="term" value="P:sleep"/>
    <property type="evidence" value="ECO:0007669"/>
    <property type="project" value="InterPro"/>
</dbReference>
<keyword evidence="5" id="KW-1185">Reference proteome</keyword>
<evidence type="ECO:0000256" key="1">
    <source>
        <dbReference type="ARBA" id="ARBA00022729"/>
    </source>
</evidence>
<name>A0A0N4YJ89_NIPBR</name>
<proteinExistence type="predicted"/>
<evidence type="ECO:0000256" key="2">
    <source>
        <dbReference type="ARBA" id="ARBA00023180"/>
    </source>
</evidence>
<evidence type="ECO:0000313" key="6">
    <source>
        <dbReference type="WBParaSite" id="NBR_0001701701-mRNA-1"/>
    </source>
</evidence>
<evidence type="ECO:0000256" key="3">
    <source>
        <dbReference type="SAM" id="SignalP"/>
    </source>
</evidence>
<evidence type="ECO:0000313" key="4">
    <source>
        <dbReference type="EMBL" id="VDL80631.1"/>
    </source>
</evidence>
<reference evidence="4 5" key="2">
    <citation type="submission" date="2018-11" db="EMBL/GenBank/DDBJ databases">
        <authorList>
            <consortium name="Pathogen Informatics"/>
        </authorList>
    </citation>
    <scope>NUCLEOTIDE SEQUENCE [LARGE SCALE GENOMIC DNA]</scope>
</reference>
<protein>
    <submittedName>
        <fullName evidence="6">Protein sleepless</fullName>
    </submittedName>
</protein>
<organism evidence="6">
    <name type="scientific">Nippostrongylus brasiliensis</name>
    <name type="common">Rat hookworm</name>
    <dbReference type="NCBI Taxonomy" id="27835"/>
    <lineage>
        <taxon>Eukaryota</taxon>
        <taxon>Metazoa</taxon>
        <taxon>Ecdysozoa</taxon>
        <taxon>Nematoda</taxon>
        <taxon>Chromadorea</taxon>
        <taxon>Rhabditida</taxon>
        <taxon>Rhabditina</taxon>
        <taxon>Rhabditomorpha</taxon>
        <taxon>Strongyloidea</taxon>
        <taxon>Heligmosomidae</taxon>
        <taxon>Nippostrongylus</taxon>
    </lineage>
</organism>
<dbReference type="Pfam" id="PF17064">
    <property type="entry name" value="QVR"/>
    <property type="match status" value="1"/>
</dbReference>
<dbReference type="GO" id="GO:0032222">
    <property type="term" value="P:regulation of synaptic transmission, cholinergic"/>
    <property type="evidence" value="ECO:0007669"/>
    <property type="project" value="InterPro"/>
</dbReference>
<gene>
    <name evidence="4" type="ORF">NBR_LOCUS17018</name>
</gene>
<keyword evidence="1 3" id="KW-0732">Signal</keyword>
<sequence>MKFAVFTLICFLAATLVSADYHCYQCVSTSDNESDCEESDPAKLKQFIKTCPPLKEGTFKDSAAVGCRKIIQTVESRVSTIRECAYSGEPVSGLKKTGNWGINMYYYQCENSVMLYF</sequence>
<reference evidence="6" key="1">
    <citation type="submission" date="2017-02" db="UniProtKB">
        <authorList>
            <consortium name="WormBaseParasite"/>
        </authorList>
    </citation>
    <scope>IDENTIFICATION</scope>
</reference>
<feature type="signal peptide" evidence="3">
    <location>
        <begin position="1"/>
        <end position="19"/>
    </location>
</feature>
<dbReference type="EMBL" id="UYSL01022515">
    <property type="protein sequence ID" value="VDL80631.1"/>
    <property type="molecule type" value="Genomic_DNA"/>
</dbReference>
<feature type="chain" id="PRO_5043125708" evidence="3">
    <location>
        <begin position="20"/>
        <end position="117"/>
    </location>
</feature>
<accession>A0A0N4YJ89</accession>
<evidence type="ECO:0000313" key="5">
    <source>
        <dbReference type="Proteomes" id="UP000271162"/>
    </source>
</evidence>
<dbReference type="Proteomes" id="UP000271162">
    <property type="component" value="Unassembled WGS sequence"/>
</dbReference>